<dbReference type="Proteomes" id="UP000058636">
    <property type="component" value="Unassembled WGS sequence"/>
</dbReference>
<comment type="subcellular location">
    <subcellularLocation>
        <location evidence="1 9">Cytoplasm</location>
    </subcellularLocation>
</comment>
<dbReference type="EMBL" id="LGFG01000002">
    <property type="protein sequence ID" value="KUK23835.1"/>
    <property type="molecule type" value="Genomic_DNA"/>
</dbReference>
<keyword evidence="6 9" id="KW-0418">Kinase</keyword>
<keyword evidence="5 9" id="KW-0547">Nucleotide-binding</keyword>
<sequence>MYRILVINPGSSSTKVAVFEDEKKIAEKNIFHSVEELKKFKRSTDQEPLRRKAVEDFIDEVGYRIEDFSAIAARGGVLEPVPGGTYVVDEYMADYLINRSPVEHVSNLAAVISYKLGKPYGIPCFVVDPVSVDEMCDEARFSGIPEIERKSYSHALNIKAVLRKVSREMGKTPEEVKIVVAHLGSGISVCACKNGKIIDVNNANDEGPFSIERTGELPVGDVVKTAYSSKHSAAELKEEFTKKGGLLAYLGTKDLRKALDSMETSRKAKLVVEAMAYQIAKEIGGMCAVLGDKPDAIVITGGMAHENRFVRMITDYIEKFGKVEVIPGELEMEALALGVLRVLRGEEKAKDYRSVIE</sequence>
<dbReference type="NCBIfam" id="NF002834">
    <property type="entry name" value="PRK03011.1-5"/>
    <property type="match status" value="1"/>
</dbReference>
<organism evidence="11 12">
    <name type="scientific">Thermotoga petrophila</name>
    <dbReference type="NCBI Taxonomy" id="93929"/>
    <lineage>
        <taxon>Bacteria</taxon>
        <taxon>Thermotogati</taxon>
        <taxon>Thermotogota</taxon>
        <taxon>Thermotogae</taxon>
        <taxon>Thermotogales</taxon>
        <taxon>Thermotogaceae</taxon>
        <taxon>Thermotoga</taxon>
    </lineage>
</organism>
<dbReference type="SUPFAM" id="SSF53067">
    <property type="entry name" value="Actin-like ATPase domain"/>
    <property type="match status" value="2"/>
</dbReference>
<dbReference type="GO" id="GO:0047761">
    <property type="term" value="F:butyrate kinase activity"/>
    <property type="evidence" value="ECO:0007669"/>
    <property type="project" value="UniProtKB-UniRule"/>
</dbReference>
<dbReference type="PANTHER" id="PTHR21060">
    <property type="entry name" value="ACETATE KINASE"/>
    <property type="match status" value="1"/>
</dbReference>
<evidence type="ECO:0000256" key="10">
    <source>
        <dbReference type="RuleBase" id="RU003835"/>
    </source>
</evidence>
<proteinExistence type="inferred from homology"/>
<evidence type="ECO:0000313" key="12">
    <source>
        <dbReference type="Proteomes" id="UP000058636"/>
    </source>
</evidence>
<dbReference type="PIRSF" id="PIRSF036458">
    <property type="entry name" value="Butyrate_kin"/>
    <property type="match status" value="1"/>
</dbReference>
<name>A0A101ESG3_9THEM</name>
<dbReference type="CDD" id="cd24011">
    <property type="entry name" value="ASKHA_NBD_BK"/>
    <property type="match status" value="1"/>
</dbReference>
<dbReference type="GO" id="GO:0008776">
    <property type="term" value="F:acetate kinase activity"/>
    <property type="evidence" value="ECO:0007669"/>
    <property type="project" value="TreeGrafter"/>
</dbReference>
<dbReference type="PANTHER" id="PTHR21060:SF20">
    <property type="entry name" value="BUTYRATE KINASE 1-RELATED"/>
    <property type="match status" value="1"/>
</dbReference>
<dbReference type="Gene3D" id="3.30.420.40">
    <property type="match status" value="2"/>
</dbReference>
<dbReference type="InterPro" id="IPR023865">
    <property type="entry name" value="Aliphatic_acid_kinase_CS"/>
</dbReference>
<evidence type="ECO:0000256" key="8">
    <source>
        <dbReference type="ARBA" id="ARBA00048596"/>
    </source>
</evidence>
<gene>
    <name evidence="9" type="primary">buk</name>
    <name evidence="11" type="ORF">XD57_0078</name>
</gene>
<evidence type="ECO:0000256" key="9">
    <source>
        <dbReference type="HAMAP-Rule" id="MF_00542"/>
    </source>
</evidence>
<protein>
    <recommendedName>
        <fullName evidence="9">Probable butyrate kinase</fullName>
        <shortName evidence="9">BK</shortName>
        <ecNumber evidence="9">2.7.2.7</ecNumber>
    </recommendedName>
    <alternativeName>
        <fullName evidence="9">Branched-chain carboxylic acid kinase</fullName>
    </alternativeName>
</protein>
<accession>A0A101ESG3</accession>
<comment type="similarity">
    <text evidence="2 9 10">Belongs to the acetokinase family.</text>
</comment>
<keyword evidence="7 9" id="KW-0067">ATP-binding</keyword>
<dbReference type="PRINTS" id="PR00471">
    <property type="entry name" value="ACETATEKNASE"/>
</dbReference>
<dbReference type="EC" id="2.7.2.7" evidence="9"/>
<dbReference type="Pfam" id="PF00871">
    <property type="entry name" value="Acetate_kinase"/>
    <property type="match status" value="1"/>
</dbReference>
<evidence type="ECO:0000256" key="7">
    <source>
        <dbReference type="ARBA" id="ARBA00022840"/>
    </source>
</evidence>
<dbReference type="InterPro" id="IPR011245">
    <property type="entry name" value="Butyrate_kin"/>
</dbReference>
<dbReference type="InterPro" id="IPR000890">
    <property type="entry name" value="Aliphatic_acid_kin_short-chain"/>
</dbReference>
<evidence type="ECO:0000256" key="6">
    <source>
        <dbReference type="ARBA" id="ARBA00022777"/>
    </source>
</evidence>
<dbReference type="GO" id="GO:0005524">
    <property type="term" value="F:ATP binding"/>
    <property type="evidence" value="ECO:0007669"/>
    <property type="project" value="UniProtKB-KW"/>
</dbReference>
<dbReference type="NCBIfam" id="TIGR02707">
    <property type="entry name" value="butyr_kinase"/>
    <property type="match status" value="1"/>
</dbReference>
<evidence type="ECO:0000313" key="11">
    <source>
        <dbReference type="EMBL" id="KUK23835.1"/>
    </source>
</evidence>
<dbReference type="PROSITE" id="PS01075">
    <property type="entry name" value="ACETATE_KINASE_1"/>
    <property type="match status" value="1"/>
</dbReference>
<keyword evidence="4 9" id="KW-0808">Transferase</keyword>
<evidence type="ECO:0000256" key="5">
    <source>
        <dbReference type="ARBA" id="ARBA00022741"/>
    </source>
</evidence>
<dbReference type="PATRIC" id="fig|93930.3.peg.277"/>
<dbReference type="PROSITE" id="PS01076">
    <property type="entry name" value="ACETATE_KINASE_2"/>
    <property type="match status" value="1"/>
</dbReference>
<dbReference type="GO" id="GO:0006083">
    <property type="term" value="P:acetate metabolic process"/>
    <property type="evidence" value="ECO:0007669"/>
    <property type="project" value="TreeGrafter"/>
</dbReference>
<evidence type="ECO:0000256" key="2">
    <source>
        <dbReference type="ARBA" id="ARBA00008748"/>
    </source>
</evidence>
<evidence type="ECO:0000256" key="1">
    <source>
        <dbReference type="ARBA" id="ARBA00004496"/>
    </source>
</evidence>
<reference evidence="11 12" key="1">
    <citation type="journal article" date="2015" name="MBio">
        <title>Genome-Resolved Metagenomic Analysis Reveals Roles for Candidate Phyla and Other Microbial Community Members in Biogeochemical Transformations in Oil Reservoirs.</title>
        <authorList>
            <person name="Hu P."/>
            <person name="Tom L."/>
            <person name="Singh A."/>
            <person name="Thomas B.C."/>
            <person name="Baker B.J."/>
            <person name="Piceno Y.M."/>
            <person name="Andersen G.L."/>
            <person name="Banfield J.F."/>
        </authorList>
    </citation>
    <scope>NUCLEOTIDE SEQUENCE [LARGE SCALE GENOMIC DNA]</scope>
    <source>
        <strain evidence="11">46_26</strain>
    </source>
</reference>
<dbReference type="GO" id="GO:0005737">
    <property type="term" value="C:cytoplasm"/>
    <property type="evidence" value="ECO:0007669"/>
    <property type="project" value="UniProtKB-SubCell"/>
</dbReference>
<dbReference type="InterPro" id="IPR043129">
    <property type="entry name" value="ATPase_NBD"/>
</dbReference>
<comment type="catalytic activity">
    <reaction evidence="8 9">
        <text>butanoate + ATP = butanoyl phosphate + ADP</text>
        <dbReference type="Rhea" id="RHEA:13585"/>
        <dbReference type="ChEBI" id="CHEBI:17968"/>
        <dbReference type="ChEBI" id="CHEBI:30616"/>
        <dbReference type="ChEBI" id="CHEBI:58079"/>
        <dbReference type="ChEBI" id="CHEBI:456216"/>
        <dbReference type="EC" id="2.7.2.7"/>
    </reaction>
</comment>
<dbReference type="AlphaFoldDB" id="A0A101ESG3"/>
<dbReference type="HAMAP" id="MF_00542">
    <property type="entry name" value="Butyrate_kinase"/>
    <property type="match status" value="1"/>
</dbReference>
<comment type="caution">
    <text evidence="11">The sequence shown here is derived from an EMBL/GenBank/DDBJ whole genome shotgun (WGS) entry which is preliminary data.</text>
</comment>
<evidence type="ECO:0000256" key="4">
    <source>
        <dbReference type="ARBA" id="ARBA00022679"/>
    </source>
</evidence>
<keyword evidence="3 9" id="KW-0963">Cytoplasm</keyword>
<evidence type="ECO:0000256" key="3">
    <source>
        <dbReference type="ARBA" id="ARBA00022490"/>
    </source>
</evidence>